<sequence length="91" mass="10554">MDPTTSDLFLPRPEVDKNLLSVEIVYRAARQLIGCLSRCRWQSNPKTSRSEGREYRIISSERREQQVSLLAWSPSPSVLSSGWEPWLVDKY</sequence>
<proteinExistence type="predicted"/>
<keyword evidence="2" id="KW-1185">Reference proteome</keyword>
<accession>A0AAE1CQJ5</accession>
<dbReference type="AlphaFoldDB" id="A0AAE1CQJ5"/>
<evidence type="ECO:0000313" key="2">
    <source>
        <dbReference type="Proteomes" id="UP001283361"/>
    </source>
</evidence>
<dbReference type="Proteomes" id="UP001283361">
    <property type="component" value="Unassembled WGS sequence"/>
</dbReference>
<evidence type="ECO:0000313" key="1">
    <source>
        <dbReference type="EMBL" id="KAK3728332.1"/>
    </source>
</evidence>
<protein>
    <submittedName>
        <fullName evidence="1">Uncharacterized protein</fullName>
    </submittedName>
</protein>
<name>A0AAE1CQJ5_9GAST</name>
<dbReference type="EMBL" id="JAWDGP010007193">
    <property type="protein sequence ID" value="KAK3728332.1"/>
    <property type="molecule type" value="Genomic_DNA"/>
</dbReference>
<organism evidence="1 2">
    <name type="scientific">Elysia crispata</name>
    <name type="common">lettuce slug</name>
    <dbReference type="NCBI Taxonomy" id="231223"/>
    <lineage>
        <taxon>Eukaryota</taxon>
        <taxon>Metazoa</taxon>
        <taxon>Spiralia</taxon>
        <taxon>Lophotrochozoa</taxon>
        <taxon>Mollusca</taxon>
        <taxon>Gastropoda</taxon>
        <taxon>Heterobranchia</taxon>
        <taxon>Euthyneura</taxon>
        <taxon>Panpulmonata</taxon>
        <taxon>Sacoglossa</taxon>
        <taxon>Placobranchoidea</taxon>
        <taxon>Plakobranchidae</taxon>
        <taxon>Elysia</taxon>
    </lineage>
</organism>
<reference evidence="1" key="1">
    <citation type="journal article" date="2023" name="G3 (Bethesda)">
        <title>A reference genome for the long-term kleptoplast-retaining sea slug Elysia crispata morphotype clarki.</title>
        <authorList>
            <person name="Eastman K.E."/>
            <person name="Pendleton A.L."/>
            <person name="Shaikh M.A."/>
            <person name="Suttiyut T."/>
            <person name="Ogas R."/>
            <person name="Tomko P."/>
            <person name="Gavelis G."/>
            <person name="Widhalm J.R."/>
            <person name="Wisecaver J.H."/>
        </authorList>
    </citation>
    <scope>NUCLEOTIDE SEQUENCE</scope>
    <source>
        <strain evidence="1">ECLA1</strain>
    </source>
</reference>
<gene>
    <name evidence="1" type="ORF">RRG08_043957</name>
</gene>
<comment type="caution">
    <text evidence="1">The sequence shown here is derived from an EMBL/GenBank/DDBJ whole genome shotgun (WGS) entry which is preliminary data.</text>
</comment>